<dbReference type="OrthoDB" id="1933987at2759"/>
<evidence type="ECO:0000313" key="2">
    <source>
        <dbReference type="Proteomes" id="UP000189703"/>
    </source>
</evidence>
<evidence type="ECO:0000313" key="6">
    <source>
        <dbReference type="RefSeq" id="XP_019051848.1"/>
    </source>
</evidence>
<dbReference type="PANTHER" id="PTHR10775:SF185">
    <property type="entry name" value="OS08G0208400 PROTEIN"/>
    <property type="match status" value="1"/>
</dbReference>
<name>A0A1U8PZ94_NELNU</name>
<dbReference type="Pfam" id="PF02992">
    <property type="entry name" value="Transposase_21"/>
    <property type="match status" value="1"/>
</dbReference>
<organism evidence="2 5">
    <name type="scientific">Nelumbo nucifera</name>
    <name type="common">Sacred lotus</name>
    <dbReference type="NCBI Taxonomy" id="4432"/>
    <lineage>
        <taxon>Eukaryota</taxon>
        <taxon>Viridiplantae</taxon>
        <taxon>Streptophyta</taxon>
        <taxon>Embryophyta</taxon>
        <taxon>Tracheophyta</taxon>
        <taxon>Spermatophyta</taxon>
        <taxon>Magnoliopsida</taxon>
        <taxon>Proteales</taxon>
        <taxon>Nelumbonaceae</taxon>
        <taxon>Nelumbo</taxon>
    </lineage>
</organism>
<evidence type="ECO:0000313" key="3">
    <source>
        <dbReference type="RefSeq" id="XP_010245784.1"/>
    </source>
</evidence>
<feature type="domain" description="DUF4218" evidence="1">
    <location>
        <begin position="318"/>
        <end position="371"/>
    </location>
</feature>
<dbReference type="Pfam" id="PF13960">
    <property type="entry name" value="DUF4218"/>
    <property type="match status" value="1"/>
</dbReference>
<protein>
    <submittedName>
        <fullName evidence="3 4">Uncharacterized protein LOC104589233 isoform X1</fullName>
    </submittedName>
</protein>
<dbReference type="RefSeq" id="XP_019051848.1">
    <property type="nucleotide sequence ID" value="XM_019196303.1"/>
</dbReference>
<evidence type="ECO:0000313" key="5">
    <source>
        <dbReference type="RefSeq" id="XP_019051847.1"/>
    </source>
</evidence>
<dbReference type="RefSeq" id="XP_010245784.1">
    <property type="nucleotide sequence ID" value="XM_010247482.2"/>
</dbReference>
<proteinExistence type="predicted"/>
<dbReference type="InterPro" id="IPR004242">
    <property type="entry name" value="Transposase_21"/>
</dbReference>
<dbReference type="RefSeq" id="XP_019051846.1">
    <property type="nucleotide sequence ID" value="XM_019196301.1"/>
</dbReference>
<dbReference type="PANTHER" id="PTHR10775">
    <property type="entry name" value="OS08G0208400 PROTEIN"/>
    <property type="match status" value="1"/>
</dbReference>
<evidence type="ECO:0000313" key="4">
    <source>
        <dbReference type="RefSeq" id="XP_019051846.1"/>
    </source>
</evidence>
<dbReference type="eggNOG" id="ENOG502QWJJ">
    <property type="taxonomic scope" value="Eukaryota"/>
</dbReference>
<dbReference type="AlphaFoldDB" id="A0A1U8PZ94"/>
<dbReference type="Proteomes" id="UP000189703">
    <property type="component" value="Unplaced"/>
</dbReference>
<sequence>MKQPYIMLCLLIPGPCEPGNDIDVYLQPLIEDLTDLWENGVLTYDASRKKMFLLHAAILWTIIDFPGYANLSGWSTKGALACPSCNKDTCSLWLNNGHKYCYMGHCRFLDEGHRFRSDETSFDGNEEWRLAPIPLTGKNALEQFEGLHFTLGKGIQSNVEGGHHGTDKKNFYNWKKRSIFFDLPYWKDLLVKHNLDMMHIEKNDLKACHDLQAMGIRKALHPFCDSQSDRTFLPAACYTLNRKEKTTFCQVLQSVKVPDGYASNISRLVQVNNRKLAGLKSHDFHVLMQQLLPIAIRRVLPKNVSSVLIDLCKFFRDLCSTVSKGQDFVSLDRNIAIILCQLERIFPLAFFDIMVHLPIHLTEEARLAGPV</sequence>
<accession>A0A1U8PZ94</accession>
<dbReference type="GeneID" id="104589233"/>
<evidence type="ECO:0000259" key="1">
    <source>
        <dbReference type="Pfam" id="PF13960"/>
    </source>
</evidence>
<dbReference type="InterPro" id="IPR025452">
    <property type="entry name" value="DUF4218"/>
</dbReference>
<gene>
    <name evidence="3 4 5 6" type="primary">LOC104589233</name>
</gene>
<dbReference type="KEGG" id="nnu:104589233"/>
<keyword evidence="2" id="KW-1185">Reference proteome</keyword>
<dbReference type="RefSeq" id="XP_019051847.1">
    <property type="nucleotide sequence ID" value="XM_019196302.1"/>
</dbReference>
<reference evidence="3 4" key="1">
    <citation type="submission" date="2025-04" db="UniProtKB">
        <authorList>
            <consortium name="RefSeq"/>
        </authorList>
    </citation>
    <scope>IDENTIFICATION</scope>
</reference>